<reference evidence="1 2" key="1">
    <citation type="submission" date="2020-10" db="EMBL/GenBank/DDBJ databases">
        <title>The Coptis chinensis genome and diversification of protoberbering-type alkaloids.</title>
        <authorList>
            <person name="Wang B."/>
            <person name="Shu S."/>
            <person name="Song C."/>
            <person name="Liu Y."/>
        </authorList>
    </citation>
    <scope>NUCLEOTIDE SEQUENCE [LARGE SCALE GENOMIC DNA]</scope>
    <source>
        <strain evidence="1">HL-2020</strain>
        <tissue evidence="1">Leaf</tissue>
    </source>
</reference>
<dbReference type="OrthoDB" id="978at2759"/>
<evidence type="ECO:0000313" key="2">
    <source>
        <dbReference type="Proteomes" id="UP000631114"/>
    </source>
</evidence>
<accession>A0A835LFX9</accession>
<dbReference type="EMBL" id="JADFTS010000008">
    <property type="protein sequence ID" value="KAF9593245.1"/>
    <property type="molecule type" value="Genomic_DNA"/>
</dbReference>
<sequence>MSIELSLEDVMRVAFDYGFHLEHEKIVETTYTANPQAMMQ</sequence>
<dbReference type="Pfam" id="PF07942">
    <property type="entry name" value="CARME"/>
    <property type="match status" value="1"/>
</dbReference>
<dbReference type="GO" id="GO:0008757">
    <property type="term" value="F:S-adenosylmethionine-dependent methyltransferase activity"/>
    <property type="evidence" value="ECO:0007669"/>
    <property type="project" value="InterPro"/>
</dbReference>
<protein>
    <submittedName>
        <fullName evidence="1">Uncharacterized protein</fullName>
    </submittedName>
</protein>
<proteinExistence type="predicted"/>
<dbReference type="AlphaFoldDB" id="A0A835LFX9"/>
<organism evidence="1 2">
    <name type="scientific">Coptis chinensis</name>
    <dbReference type="NCBI Taxonomy" id="261450"/>
    <lineage>
        <taxon>Eukaryota</taxon>
        <taxon>Viridiplantae</taxon>
        <taxon>Streptophyta</taxon>
        <taxon>Embryophyta</taxon>
        <taxon>Tracheophyta</taxon>
        <taxon>Spermatophyta</taxon>
        <taxon>Magnoliopsida</taxon>
        <taxon>Ranunculales</taxon>
        <taxon>Ranunculaceae</taxon>
        <taxon>Coptidoideae</taxon>
        <taxon>Coptis</taxon>
    </lineage>
</organism>
<gene>
    <name evidence="1" type="ORF">IFM89_021001</name>
</gene>
<dbReference type="Proteomes" id="UP000631114">
    <property type="component" value="Unassembled WGS sequence"/>
</dbReference>
<feature type="non-terminal residue" evidence="1">
    <location>
        <position position="1"/>
    </location>
</feature>
<keyword evidence="2" id="KW-1185">Reference proteome</keyword>
<evidence type="ECO:0000313" key="1">
    <source>
        <dbReference type="EMBL" id="KAF9593245.1"/>
    </source>
</evidence>
<dbReference type="InterPro" id="IPR012901">
    <property type="entry name" value="CARME"/>
</dbReference>
<comment type="caution">
    <text evidence="1">The sequence shown here is derived from an EMBL/GenBank/DDBJ whole genome shotgun (WGS) entry which is preliminary data.</text>
</comment>
<name>A0A835LFX9_9MAGN</name>